<name>A0A511N948_DEIC1</name>
<dbReference type="OrthoDB" id="9803995at2"/>
<dbReference type="GO" id="GO:0016832">
    <property type="term" value="F:aldehyde-lyase activity"/>
    <property type="evidence" value="ECO:0007669"/>
    <property type="project" value="InterPro"/>
</dbReference>
<feature type="binding site" evidence="2">
    <location>
        <position position="141"/>
    </location>
    <ligand>
        <name>Zn(2+)</name>
        <dbReference type="ChEBI" id="CHEBI:29105"/>
        <label>2</label>
    </ligand>
</feature>
<keyword evidence="2" id="KW-0862">Zinc</keyword>
<dbReference type="InterPro" id="IPR013785">
    <property type="entry name" value="Aldolase_TIM"/>
</dbReference>
<evidence type="ECO:0000256" key="1">
    <source>
        <dbReference type="PIRSR" id="PIRSR001359-1"/>
    </source>
</evidence>
<keyword evidence="2" id="KW-0479">Metal-binding</keyword>
<accession>A0A511N948</accession>
<comment type="cofactor">
    <cofactor evidence="2">
        <name>Zn(2+)</name>
        <dbReference type="ChEBI" id="CHEBI:29105"/>
    </cofactor>
    <text evidence="2">Binds 2 Zn(2+) ions per subunit. One is catalytic and the other provides a structural contribution.</text>
</comment>
<dbReference type="GO" id="GO:0005975">
    <property type="term" value="P:carbohydrate metabolic process"/>
    <property type="evidence" value="ECO:0007669"/>
    <property type="project" value="InterPro"/>
</dbReference>
<keyword evidence="4" id="KW-1185">Reference proteome</keyword>
<feature type="binding site" evidence="2">
    <location>
        <position position="180"/>
    </location>
    <ligand>
        <name>Zn(2+)</name>
        <dbReference type="ChEBI" id="CHEBI:29105"/>
        <label>1</label>
        <note>catalytic</note>
    </ligand>
</feature>
<evidence type="ECO:0000256" key="2">
    <source>
        <dbReference type="PIRSR" id="PIRSR001359-3"/>
    </source>
</evidence>
<dbReference type="PANTHER" id="PTHR30304:SF0">
    <property type="entry name" value="D-TAGATOSE-1,6-BISPHOSPHATE ALDOLASE SUBUNIT GATY-RELATED"/>
    <property type="match status" value="1"/>
</dbReference>
<dbReference type="EMBL" id="BJXB01000032">
    <property type="protein sequence ID" value="GEM49310.1"/>
    <property type="molecule type" value="Genomic_DNA"/>
</dbReference>
<dbReference type="InterPro" id="IPR050246">
    <property type="entry name" value="Class_II_FBP_aldolase"/>
</dbReference>
<dbReference type="PIRSF" id="PIRSF001359">
    <property type="entry name" value="F_bP_aldolase_II"/>
    <property type="match status" value="1"/>
</dbReference>
<organism evidence="3 4">
    <name type="scientific">Deinococcus cellulosilyticus (strain DSM 18568 / NBRC 106333 / KACC 11606 / 5516J-15)</name>
    <dbReference type="NCBI Taxonomy" id="1223518"/>
    <lineage>
        <taxon>Bacteria</taxon>
        <taxon>Thermotogati</taxon>
        <taxon>Deinococcota</taxon>
        <taxon>Deinococci</taxon>
        <taxon>Deinococcales</taxon>
        <taxon>Deinococcaceae</taxon>
        <taxon>Deinococcus</taxon>
    </lineage>
</organism>
<feature type="active site" description="Proton donor" evidence="1">
    <location>
        <position position="89"/>
    </location>
</feature>
<dbReference type="InterPro" id="IPR000771">
    <property type="entry name" value="FBA_II"/>
</dbReference>
<proteinExistence type="predicted"/>
<dbReference type="Pfam" id="PF01116">
    <property type="entry name" value="F_bP_aldolase"/>
    <property type="match status" value="1"/>
</dbReference>
<dbReference type="AlphaFoldDB" id="A0A511N948"/>
<dbReference type="GO" id="GO:0008270">
    <property type="term" value="F:zinc ion binding"/>
    <property type="evidence" value="ECO:0007669"/>
    <property type="project" value="InterPro"/>
</dbReference>
<protein>
    <submittedName>
        <fullName evidence="3">Fructose-bisphosphate aldolase</fullName>
    </submittedName>
</protein>
<feature type="binding site" evidence="2">
    <location>
        <position position="208"/>
    </location>
    <ligand>
        <name>Zn(2+)</name>
        <dbReference type="ChEBI" id="CHEBI:29105"/>
        <label>1</label>
        <note>catalytic</note>
    </ligand>
</feature>
<dbReference type="RefSeq" id="WP_146889628.1">
    <property type="nucleotide sequence ID" value="NZ_BJXB01000032.1"/>
</dbReference>
<reference evidence="3 4" key="1">
    <citation type="submission" date="2019-07" db="EMBL/GenBank/DDBJ databases">
        <title>Whole genome shotgun sequence of Deinococcus cellulosilyticus NBRC 106333.</title>
        <authorList>
            <person name="Hosoyama A."/>
            <person name="Uohara A."/>
            <person name="Ohji S."/>
            <person name="Ichikawa N."/>
        </authorList>
    </citation>
    <scope>NUCLEOTIDE SEQUENCE [LARGE SCALE GENOMIC DNA]</scope>
    <source>
        <strain evidence="3 4">NBRC 106333</strain>
    </source>
</reference>
<dbReference type="SUPFAM" id="SSF51569">
    <property type="entry name" value="Aldolase"/>
    <property type="match status" value="1"/>
</dbReference>
<evidence type="ECO:0000313" key="3">
    <source>
        <dbReference type="EMBL" id="GEM49310.1"/>
    </source>
</evidence>
<sequence>MTAALRLKPKNRAAALLAHAREHRYAIGAFNAVNLETAEAIVQAAELENAPVILQVSENAARYAGLEHLTAVCQSLREHASIPVILHFDHAETLESALTAVALGYDMVMLEGGDLDLDGNAKRLKLLSKTAHALGVAVEGEFEVTQKGEREATHLSASALEDFMKVSGVDAVAVDIGTSHKQTEKTAMLNIPHLRDLAHQTAAPLVLHGSSGATPEDLRIAIHEGISKVNVATELMLEFTRGVREQLSDPKLYDARKYLGYAREVMTQRVRTLIQNFGSSGQVL</sequence>
<dbReference type="Proteomes" id="UP000321306">
    <property type="component" value="Unassembled WGS sequence"/>
</dbReference>
<dbReference type="PANTHER" id="PTHR30304">
    <property type="entry name" value="D-TAGATOSE-1,6-BISPHOSPHATE ALDOLASE"/>
    <property type="match status" value="1"/>
</dbReference>
<comment type="caution">
    <text evidence="3">The sequence shown here is derived from an EMBL/GenBank/DDBJ whole genome shotgun (WGS) entry which is preliminary data.</text>
</comment>
<dbReference type="Gene3D" id="3.20.20.70">
    <property type="entry name" value="Aldolase class I"/>
    <property type="match status" value="1"/>
</dbReference>
<feature type="binding site" evidence="2">
    <location>
        <position position="90"/>
    </location>
    <ligand>
        <name>Zn(2+)</name>
        <dbReference type="ChEBI" id="CHEBI:29105"/>
        <label>1</label>
        <note>catalytic</note>
    </ligand>
</feature>
<evidence type="ECO:0000313" key="4">
    <source>
        <dbReference type="Proteomes" id="UP000321306"/>
    </source>
</evidence>
<gene>
    <name evidence="3" type="ORF">DC3_49450</name>
</gene>